<proteinExistence type="predicted"/>
<evidence type="ECO:0000313" key="1">
    <source>
        <dbReference type="EMBL" id="GJT95277.1"/>
    </source>
</evidence>
<evidence type="ECO:0000313" key="2">
    <source>
        <dbReference type="Proteomes" id="UP001151760"/>
    </source>
</evidence>
<dbReference type="EMBL" id="BQNB010020373">
    <property type="protein sequence ID" value="GJT95277.1"/>
    <property type="molecule type" value="Genomic_DNA"/>
</dbReference>
<comment type="caution">
    <text evidence="1">The sequence shown here is derived from an EMBL/GenBank/DDBJ whole genome shotgun (WGS) entry which is preliminary data.</text>
</comment>
<dbReference type="Proteomes" id="UP001151760">
    <property type="component" value="Unassembled WGS sequence"/>
</dbReference>
<accession>A0ABQ5I754</accession>
<protein>
    <submittedName>
        <fullName evidence="1">Uncharacterized protein</fullName>
    </submittedName>
</protein>
<keyword evidence="2" id="KW-1185">Reference proteome</keyword>
<sequence>MMLASKSFEKHHAHKELYDALIKSLLVDEDDMDQAATVVASKKTSKGDTLSKSFKTGKSASAKEPFKEAAYKSWFNNLLYAQNDSLTFDELIATPIDFSNFAKNRLKLDKITKANLVRPIYNLLKGTCQSSIELEYNIEECFKALSHPGHLTVAAEYFFNNDLEYLKSIDSERKYTTSITKMKVARYDLVGIEDMILKQLSATKVGYDKDVEHGIKHWGPKLQHKLLHLHGEVIVDLPVALHMFTRSLIIKKRVEDVQFGVESYQKKLIITKPQKDFLGISAKELYKPSFEPPGVVYKDLSHRKRLMRVGELYKFSDRTLKKVHDTLHHRLRNF</sequence>
<reference evidence="1" key="2">
    <citation type="submission" date="2022-01" db="EMBL/GenBank/DDBJ databases">
        <authorList>
            <person name="Yamashiro T."/>
            <person name="Shiraishi A."/>
            <person name="Satake H."/>
            <person name="Nakayama K."/>
        </authorList>
    </citation>
    <scope>NUCLEOTIDE SEQUENCE</scope>
</reference>
<organism evidence="1 2">
    <name type="scientific">Tanacetum coccineum</name>
    <dbReference type="NCBI Taxonomy" id="301880"/>
    <lineage>
        <taxon>Eukaryota</taxon>
        <taxon>Viridiplantae</taxon>
        <taxon>Streptophyta</taxon>
        <taxon>Embryophyta</taxon>
        <taxon>Tracheophyta</taxon>
        <taxon>Spermatophyta</taxon>
        <taxon>Magnoliopsida</taxon>
        <taxon>eudicotyledons</taxon>
        <taxon>Gunneridae</taxon>
        <taxon>Pentapetalae</taxon>
        <taxon>asterids</taxon>
        <taxon>campanulids</taxon>
        <taxon>Asterales</taxon>
        <taxon>Asteraceae</taxon>
        <taxon>Asteroideae</taxon>
        <taxon>Anthemideae</taxon>
        <taxon>Anthemidinae</taxon>
        <taxon>Tanacetum</taxon>
    </lineage>
</organism>
<gene>
    <name evidence="1" type="ORF">Tco_1090795</name>
</gene>
<reference evidence="1" key="1">
    <citation type="journal article" date="2022" name="Int. J. Mol. Sci.">
        <title>Draft Genome of Tanacetum Coccineum: Genomic Comparison of Closely Related Tanacetum-Family Plants.</title>
        <authorList>
            <person name="Yamashiro T."/>
            <person name="Shiraishi A."/>
            <person name="Nakayama K."/>
            <person name="Satake H."/>
        </authorList>
    </citation>
    <scope>NUCLEOTIDE SEQUENCE</scope>
</reference>
<name>A0ABQ5I754_9ASTR</name>